<protein>
    <recommendedName>
        <fullName evidence="3">Septicolysin</fullName>
    </recommendedName>
</protein>
<evidence type="ECO:0000313" key="1">
    <source>
        <dbReference type="EMBL" id="RRJ24733.1"/>
    </source>
</evidence>
<gene>
    <name evidence="1" type="ORF">EHV10_10670</name>
</gene>
<dbReference type="Proteomes" id="UP000272490">
    <property type="component" value="Unassembled WGS sequence"/>
</dbReference>
<proteinExistence type="predicted"/>
<dbReference type="OrthoDB" id="3730241at2"/>
<comment type="caution">
    <text evidence="1">The sequence shown here is derived from an EMBL/GenBank/DDBJ whole genome shotgun (WGS) entry which is preliminary data.</text>
</comment>
<dbReference type="EMBL" id="RRCO01000005">
    <property type="protein sequence ID" value="RRJ24733.1"/>
    <property type="molecule type" value="Genomic_DNA"/>
</dbReference>
<dbReference type="CDD" id="cd12208">
    <property type="entry name" value="DIP1984-like"/>
    <property type="match status" value="1"/>
</dbReference>
<sequence>MKLAVALQERADLNIKIDDLKGRLNRNILVQEGEKPAEDPKDLKKELDSCVERLEYLIAAINKTNCETIVDGKSITELLARKDALQVKASAYRDSVYVGSSNTDRARSTEIKIVPVIDVKAWQKEADETAKEIRLIDNKIQETNWTNELIE</sequence>
<accession>A0A3P3QWQ1</accession>
<dbReference type="Gene3D" id="6.10.320.10">
    <property type="match status" value="1"/>
</dbReference>
<reference evidence="1 2" key="1">
    <citation type="submission" date="2018-11" db="EMBL/GenBank/DDBJ databases">
        <title>Genome sequencing of Lachnoanaerobaculum sp. KCOM 2030 (= ChDC B114).</title>
        <authorList>
            <person name="Kook J.-K."/>
            <person name="Park S.-N."/>
            <person name="Lim Y.K."/>
        </authorList>
    </citation>
    <scope>NUCLEOTIDE SEQUENCE [LARGE SCALE GENOMIC DNA]</scope>
    <source>
        <strain evidence="1 2">KCOM 2030</strain>
    </source>
</reference>
<evidence type="ECO:0008006" key="3">
    <source>
        <dbReference type="Google" id="ProtNLM"/>
    </source>
</evidence>
<evidence type="ECO:0000313" key="2">
    <source>
        <dbReference type="Proteomes" id="UP000272490"/>
    </source>
</evidence>
<dbReference type="RefSeq" id="WP_128674643.1">
    <property type="nucleotide sequence ID" value="NZ_RRCO01000005.1"/>
</dbReference>
<dbReference type="Pfam" id="PF20935">
    <property type="entry name" value="DUF6847"/>
    <property type="match status" value="1"/>
</dbReference>
<dbReference type="InterPro" id="IPR047741">
    <property type="entry name" value="DIP1984-like"/>
</dbReference>
<dbReference type="NCBIfam" id="NF038048">
    <property type="entry name" value="DIP1984_fam"/>
    <property type="match status" value="1"/>
</dbReference>
<dbReference type="AlphaFoldDB" id="A0A3P3QWQ1"/>
<keyword evidence="2" id="KW-1185">Reference proteome</keyword>
<organism evidence="1 2">
    <name type="scientific">Lachnoanaerobaculum gingivalis</name>
    <dbReference type="NCBI Taxonomy" id="2490855"/>
    <lineage>
        <taxon>Bacteria</taxon>
        <taxon>Bacillati</taxon>
        <taxon>Bacillota</taxon>
        <taxon>Clostridia</taxon>
        <taxon>Lachnospirales</taxon>
        <taxon>Lachnospiraceae</taxon>
        <taxon>Lachnoanaerobaculum</taxon>
    </lineage>
</organism>
<name>A0A3P3QWQ1_9FIRM</name>